<name>A0A1Y2CDZ8_9FUNG</name>
<dbReference type="AlphaFoldDB" id="A0A1Y2CDZ8"/>
<gene>
    <name evidence="1" type="ORF">BCR33DRAFT_198047</name>
</gene>
<evidence type="ECO:0000313" key="2">
    <source>
        <dbReference type="Proteomes" id="UP000193642"/>
    </source>
</evidence>
<dbReference type="EMBL" id="MCGO01000020">
    <property type="protein sequence ID" value="ORY45290.1"/>
    <property type="molecule type" value="Genomic_DNA"/>
</dbReference>
<protein>
    <submittedName>
        <fullName evidence="1">Uncharacterized protein</fullName>
    </submittedName>
</protein>
<comment type="caution">
    <text evidence="1">The sequence shown here is derived from an EMBL/GenBank/DDBJ whole genome shotgun (WGS) entry which is preliminary data.</text>
</comment>
<proteinExistence type="predicted"/>
<reference evidence="1 2" key="1">
    <citation type="submission" date="2016-07" db="EMBL/GenBank/DDBJ databases">
        <title>Pervasive Adenine N6-methylation of Active Genes in Fungi.</title>
        <authorList>
            <consortium name="DOE Joint Genome Institute"/>
            <person name="Mondo S.J."/>
            <person name="Dannebaum R.O."/>
            <person name="Kuo R.C."/>
            <person name="Labutti K."/>
            <person name="Haridas S."/>
            <person name="Kuo A."/>
            <person name="Salamov A."/>
            <person name="Ahrendt S.R."/>
            <person name="Lipzen A."/>
            <person name="Sullivan W."/>
            <person name="Andreopoulos W.B."/>
            <person name="Clum A."/>
            <person name="Lindquist E."/>
            <person name="Daum C."/>
            <person name="Ramamoorthy G.K."/>
            <person name="Gryganskyi A."/>
            <person name="Culley D."/>
            <person name="Magnuson J.K."/>
            <person name="James T.Y."/>
            <person name="O'Malley M.A."/>
            <person name="Stajich J.E."/>
            <person name="Spatafora J.W."/>
            <person name="Visel A."/>
            <person name="Grigoriev I.V."/>
        </authorList>
    </citation>
    <scope>NUCLEOTIDE SEQUENCE [LARGE SCALE GENOMIC DNA]</scope>
    <source>
        <strain evidence="1 2">JEL800</strain>
    </source>
</reference>
<sequence>MTTNLTSTIKIQWILTPTVFQPFQSPMASNSLIFASRIPSTTRSSIQHHIDAYLYPEEYISHGFNHPYTTPDSILHNPIPKIPLFTLHQHLLHKTNSKAISTCPRIREMVSCGVPAFVVWRSALQCKVRGFSCDGSCMGNVWDYCGSRW</sequence>
<evidence type="ECO:0000313" key="1">
    <source>
        <dbReference type="EMBL" id="ORY45290.1"/>
    </source>
</evidence>
<accession>A0A1Y2CDZ8</accession>
<keyword evidence="2" id="KW-1185">Reference proteome</keyword>
<organism evidence="1 2">
    <name type="scientific">Rhizoclosmatium globosum</name>
    <dbReference type="NCBI Taxonomy" id="329046"/>
    <lineage>
        <taxon>Eukaryota</taxon>
        <taxon>Fungi</taxon>
        <taxon>Fungi incertae sedis</taxon>
        <taxon>Chytridiomycota</taxon>
        <taxon>Chytridiomycota incertae sedis</taxon>
        <taxon>Chytridiomycetes</taxon>
        <taxon>Chytridiales</taxon>
        <taxon>Chytriomycetaceae</taxon>
        <taxon>Rhizoclosmatium</taxon>
    </lineage>
</organism>
<dbReference type="Proteomes" id="UP000193642">
    <property type="component" value="Unassembled WGS sequence"/>
</dbReference>